<dbReference type="InterPro" id="IPR013783">
    <property type="entry name" value="Ig-like_fold"/>
</dbReference>
<dbReference type="SUPFAM" id="SSF49265">
    <property type="entry name" value="Fibronectin type III"/>
    <property type="match status" value="1"/>
</dbReference>
<dbReference type="PANTHER" id="PTHR23278">
    <property type="entry name" value="SIDESTEP PROTEIN"/>
    <property type="match status" value="1"/>
</dbReference>
<keyword evidence="5" id="KW-1015">Disulfide bond</keyword>
<dbReference type="SMART" id="SM00408">
    <property type="entry name" value="IGc2"/>
    <property type="match status" value="4"/>
</dbReference>
<feature type="region of interest" description="Disordered" evidence="6">
    <location>
        <begin position="820"/>
        <end position="862"/>
    </location>
</feature>
<evidence type="ECO:0000256" key="5">
    <source>
        <dbReference type="ARBA" id="ARBA00023157"/>
    </source>
</evidence>
<feature type="chain" id="PRO_5045585971" evidence="8">
    <location>
        <begin position="24"/>
        <end position="862"/>
    </location>
</feature>
<evidence type="ECO:0000256" key="1">
    <source>
        <dbReference type="ARBA" id="ARBA00004167"/>
    </source>
</evidence>
<protein>
    <submittedName>
        <fullName evidence="12">Kin of IRRE-like protein 3</fullName>
    </submittedName>
</protein>
<dbReference type="PROSITE" id="PS50835">
    <property type="entry name" value="IG_LIKE"/>
    <property type="match status" value="5"/>
</dbReference>
<keyword evidence="4 7" id="KW-0472">Membrane</keyword>
<evidence type="ECO:0000313" key="12">
    <source>
        <dbReference type="RefSeq" id="XP_022258822.1"/>
    </source>
</evidence>
<evidence type="ECO:0000256" key="2">
    <source>
        <dbReference type="ARBA" id="ARBA00022692"/>
    </source>
</evidence>
<dbReference type="InterPro" id="IPR003598">
    <property type="entry name" value="Ig_sub2"/>
</dbReference>
<feature type="domain" description="Fibronectin type-III" evidence="10">
    <location>
        <begin position="548"/>
        <end position="641"/>
    </location>
</feature>
<dbReference type="SMART" id="SM00409">
    <property type="entry name" value="IG"/>
    <property type="match status" value="4"/>
</dbReference>
<organism evidence="11 12">
    <name type="scientific">Limulus polyphemus</name>
    <name type="common">Atlantic horseshoe crab</name>
    <dbReference type="NCBI Taxonomy" id="6850"/>
    <lineage>
        <taxon>Eukaryota</taxon>
        <taxon>Metazoa</taxon>
        <taxon>Ecdysozoa</taxon>
        <taxon>Arthropoda</taxon>
        <taxon>Chelicerata</taxon>
        <taxon>Merostomata</taxon>
        <taxon>Xiphosura</taxon>
        <taxon>Limulidae</taxon>
        <taxon>Limulus</taxon>
    </lineage>
</organism>
<comment type="subcellular location">
    <subcellularLocation>
        <location evidence="1">Membrane</location>
        <topology evidence="1">Single-pass membrane protein</topology>
    </subcellularLocation>
</comment>
<dbReference type="SUPFAM" id="SSF48726">
    <property type="entry name" value="Immunoglobulin"/>
    <property type="match status" value="5"/>
</dbReference>
<keyword evidence="2 7" id="KW-0812">Transmembrane</keyword>
<reference evidence="12" key="1">
    <citation type="submission" date="2025-08" db="UniProtKB">
        <authorList>
            <consortium name="RefSeq"/>
        </authorList>
    </citation>
    <scope>IDENTIFICATION</scope>
    <source>
        <tissue evidence="12">Muscle</tissue>
    </source>
</reference>
<feature type="domain" description="Ig-like" evidence="9">
    <location>
        <begin position="155"/>
        <end position="250"/>
    </location>
</feature>
<dbReference type="GeneID" id="106473645"/>
<evidence type="ECO:0000256" key="3">
    <source>
        <dbReference type="ARBA" id="ARBA00022989"/>
    </source>
</evidence>
<proteinExistence type="predicted"/>
<dbReference type="RefSeq" id="XP_022258822.1">
    <property type="nucleotide sequence ID" value="XM_022403114.1"/>
</dbReference>
<feature type="signal peptide" evidence="8">
    <location>
        <begin position="1"/>
        <end position="23"/>
    </location>
</feature>
<sequence>MYGIWTFSCFCAFVGQLWLLSRGAHVKQKPASKEKPYASILYTAVVGGKVALPCDISSPATDDSAALILWYKGESAQPIYTLDARRDRVNQARQSVSPQLQNRAYFNMINRPAFLQLDPVRLEDAGEYRCRIDFHKARTINTVITLKVIVPPADPLVLNEEGKELKGTIGPFNEGDTIKLLCKSIGGKPRPSVTWWKEEILLDDSYTFKPNDVVDNELIITKAKREDLMSVLTCKASNSNITVPGSVSITLDLNLKPKTVKVQSSKRPLSADVEVELRCSSSGSRPAADITWWKGNEQLQQTSLTVDKVGVRTSILKFTPSITDDGKYLSCRAENPFIPSNAVEDGWRLEVYYNPQLSLELGARIKKDDVKEGDDVYFECHIRSNPWVSQVFWHFEGQSLTSNSSIGIIITNQTLVIQRIRREYRGRYSCSAQNIEGLGVSNEIFLKVKYVPRCSPTKKYTYGVAINEAVQVLCQLDADPSDVTFHWRFNNTTSKHSDAIQYTSNQGESVATYTPKTEEDFGNLFCWGANNIGIQKSPCIFSIVSAGPPNPLQNCSVLNQTEKQITVECLQEYDEENAQQFSLEVYSVEDNRLQANLTSKFPRFQIRDLPEGTQFRLFVYAWNAKGKSDVVVISAHTHKPADKLTDNGNTEEEVVIRPLLIALIGVVAVLVVVAVVIVILKKYRKRRERKAGQSRRSLPDKSQTPLWKDVSDLSELDDKGPDIIPAQTLSRSNYGEFAFIMGEDDERRKKSISLISPMEIFYGSSSLLEGTSLSKEACHSISSPIESVSVQPLVLLKKQEDTSYEGLTSTITTHCSEDVMSNGSGPECSKTGLRRHLPERDEEECGATCETPLMESRQESAV</sequence>
<dbReference type="InterPro" id="IPR003599">
    <property type="entry name" value="Ig_sub"/>
</dbReference>
<dbReference type="InterPro" id="IPR036116">
    <property type="entry name" value="FN3_sf"/>
</dbReference>
<accession>A0ABM1TSG6</accession>
<dbReference type="InterPro" id="IPR007110">
    <property type="entry name" value="Ig-like_dom"/>
</dbReference>
<gene>
    <name evidence="12" type="primary">LOC106473645</name>
</gene>
<dbReference type="PANTHER" id="PTHR23278:SF19">
    <property type="entry name" value="OBSCURIN"/>
    <property type="match status" value="1"/>
</dbReference>
<dbReference type="Proteomes" id="UP000694941">
    <property type="component" value="Unplaced"/>
</dbReference>
<dbReference type="Pfam" id="PF13927">
    <property type="entry name" value="Ig_3"/>
    <property type="match status" value="2"/>
</dbReference>
<evidence type="ECO:0000256" key="6">
    <source>
        <dbReference type="SAM" id="MobiDB-lite"/>
    </source>
</evidence>
<evidence type="ECO:0000313" key="11">
    <source>
        <dbReference type="Proteomes" id="UP000694941"/>
    </source>
</evidence>
<dbReference type="PROSITE" id="PS50853">
    <property type="entry name" value="FN3"/>
    <property type="match status" value="1"/>
</dbReference>
<dbReference type="Pfam" id="PF07686">
    <property type="entry name" value="V-set"/>
    <property type="match status" value="1"/>
</dbReference>
<dbReference type="InterPro" id="IPR013162">
    <property type="entry name" value="CD80_C2-set"/>
</dbReference>
<evidence type="ECO:0000256" key="7">
    <source>
        <dbReference type="SAM" id="Phobius"/>
    </source>
</evidence>
<feature type="domain" description="Ig-like" evidence="9">
    <location>
        <begin position="36"/>
        <end position="141"/>
    </location>
</feature>
<keyword evidence="11" id="KW-1185">Reference proteome</keyword>
<dbReference type="InterPro" id="IPR003961">
    <property type="entry name" value="FN3_dom"/>
</dbReference>
<feature type="domain" description="Ig-like" evidence="9">
    <location>
        <begin position="452"/>
        <end position="526"/>
    </location>
</feature>
<dbReference type="InterPro" id="IPR013106">
    <property type="entry name" value="Ig_V-set"/>
</dbReference>
<dbReference type="Pfam" id="PF08205">
    <property type="entry name" value="C2-set_2"/>
    <property type="match status" value="1"/>
</dbReference>
<feature type="domain" description="Ig-like" evidence="9">
    <location>
        <begin position="257"/>
        <end position="350"/>
    </location>
</feature>
<feature type="domain" description="Ig-like" evidence="9">
    <location>
        <begin position="355"/>
        <end position="441"/>
    </location>
</feature>
<evidence type="ECO:0000259" key="10">
    <source>
        <dbReference type="PROSITE" id="PS50853"/>
    </source>
</evidence>
<feature type="transmembrane region" description="Helical" evidence="7">
    <location>
        <begin position="659"/>
        <end position="680"/>
    </location>
</feature>
<name>A0ABM1TSG6_LIMPO</name>
<evidence type="ECO:0000256" key="8">
    <source>
        <dbReference type="SAM" id="SignalP"/>
    </source>
</evidence>
<keyword evidence="3 7" id="KW-1133">Transmembrane helix</keyword>
<evidence type="ECO:0000259" key="9">
    <source>
        <dbReference type="PROSITE" id="PS50835"/>
    </source>
</evidence>
<keyword evidence="8" id="KW-0732">Signal</keyword>
<dbReference type="InterPro" id="IPR036179">
    <property type="entry name" value="Ig-like_dom_sf"/>
</dbReference>
<evidence type="ECO:0000256" key="4">
    <source>
        <dbReference type="ARBA" id="ARBA00023136"/>
    </source>
</evidence>
<dbReference type="Gene3D" id="2.60.40.10">
    <property type="entry name" value="Immunoglobulins"/>
    <property type="match status" value="5"/>
</dbReference>